<dbReference type="GO" id="GO:0004565">
    <property type="term" value="F:beta-galactosidase activity"/>
    <property type="evidence" value="ECO:0007669"/>
    <property type="project" value="UniProtKB-EC"/>
</dbReference>
<organism evidence="7 8">
    <name type="scientific">Sphingobacterium spiritivorum</name>
    <name type="common">Flavobacterium spiritivorum</name>
    <dbReference type="NCBI Taxonomy" id="258"/>
    <lineage>
        <taxon>Bacteria</taxon>
        <taxon>Pseudomonadati</taxon>
        <taxon>Bacteroidota</taxon>
        <taxon>Sphingobacteriia</taxon>
        <taxon>Sphingobacteriales</taxon>
        <taxon>Sphingobacteriaceae</taxon>
        <taxon>Sphingobacterium</taxon>
    </lineage>
</organism>
<dbReference type="SUPFAM" id="SSF51445">
    <property type="entry name" value="(Trans)glycosidases"/>
    <property type="match status" value="1"/>
</dbReference>
<dbReference type="SUPFAM" id="SSF49303">
    <property type="entry name" value="beta-Galactosidase/glucuronidase domain"/>
    <property type="match status" value="1"/>
</dbReference>
<feature type="domain" description="Glycosyl hydrolases family 2 sugar binding" evidence="6">
    <location>
        <begin position="111"/>
        <end position="181"/>
    </location>
</feature>
<dbReference type="Gene3D" id="2.60.40.10">
    <property type="entry name" value="Immunoglobulins"/>
    <property type="match status" value="1"/>
</dbReference>
<dbReference type="EMBL" id="UGYW01000002">
    <property type="protein sequence ID" value="SUJ14984.1"/>
    <property type="molecule type" value="Genomic_DNA"/>
</dbReference>
<dbReference type="Pfam" id="PF02837">
    <property type="entry name" value="Glyco_hydro_2_N"/>
    <property type="match status" value="1"/>
</dbReference>
<evidence type="ECO:0000259" key="4">
    <source>
        <dbReference type="Pfam" id="PF00703"/>
    </source>
</evidence>
<evidence type="ECO:0000313" key="7">
    <source>
        <dbReference type="EMBL" id="SUJ14984.1"/>
    </source>
</evidence>
<accession>A0A380CA44</accession>
<comment type="similarity">
    <text evidence="1">Belongs to the glycosyl hydrolase 2 family.</text>
</comment>
<dbReference type="Proteomes" id="UP000254893">
    <property type="component" value="Unassembled WGS sequence"/>
</dbReference>
<dbReference type="PANTHER" id="PTHR42732:SF2">
    <property type="entry name" value="BETA-MANNOSIDASE"/>
    <property type="match status" value="1"/>
</dbReference>
<dbReference type="InterPro" id="IPR051913">
    <property type="entry name" value="GH2_Domain-Containing"/>
</dbReference>
<name>A0A380CA44_SPHSI</name>
<gene>
    <name evidence="7" type="primary">lacZ_2</name>
    <name evidence="7" type="ORF">NCTC11388_02419</name>
</gene>
<evidence type="ECO:0000259" key="6">
    <source>
        <dbReference type="Pfam" id="PF02837"/>
    </source>
</evidence>
<dbReference type="Gene3D" id="3.20.20.80">
    <property type="entry name" value="Glycosidases"/>
    <property type="match status" value="1"/>
</dbReference>
<keyword evidence="2 7" id="KW-0378">Hydrolase</keyword>
<evidence type="ECO:0000313" key="8">
    <source>
        <dbReference type="Proteomes" id="UP000254893"/>
    </source>
</evidence>
<evidence type="ECO:0000256" key="3">
    <source>
        <dbReference type="ARBA" id="ARBA00023295"/>
    </source>
</evidence>
<feature type="domain" description="Glycoside hydrolase family 2 catalytic" evidence="5">
    <location>
        <begin position="356"/>
        <end position="503"/>
    </location>
</feature>
<evidence type="ECO:0000256" key="1">
    <source>
        <dbReference type="ARBA" id="ARBA00007401"/>
    </source>
</evidence>
<evidence type="ECO:0000256" key="2">
    <source>
        <dbReference type="ARBA" id="ARBA00022801"/>
    </source>
</evidence>
<dbReference type="InterPro" id="IPR006102">
    <property type="entry name" value="Ig-like_GH2"/>
</dbReference>
<keyword evidence="3 7" id="KW-0326">Glycosidase</keyword>
<protein>
    <submittedName>
        <fullName evidence="7">Beta-galactosidase</fullName>
        <ecNumber evidence="7">3.2.1.23</ecNumber>
    </submittedName>
</protein>
<dbReference type="Pfam" id="PF02836">
    <property type="entry name" value="Glyco_hydro_2_C"/>
    <property type="match status" value="1"/>
</dbReference>
<evidence type="ECO:0000259" key="5">
    <source>
        <dbReference type="Pfam" id="PF02836"/>
    </source>
</evidence>
<dbReference type="AlphaFoldDB" id="A0A380CA44"/>
<dbReference type="Pfam" id="PF00703">
    <property type="entry name" value="Glyco_hydro_2"/>
    <property type="match status" value="1"/>
</dbReference>
<dbReference type="PANTHER" id="PTHR42732">
    <property type="entry name" value="BETA-GALACTOSIDASE"/>
    <property type="match status" value="1"/>
</dbReference>
<dbReference type="InterPro" id="IPR006104">
    <property type="entry name" value="Glyco_hydro_2_N"/>
</dbReference>
<feature type="domain" description="Glycoside hydrolase family 2 immunoglobulin-like beta-sandwich" evidence="4">
    <location>
        <begin position="221"/>
        <end position="313"/>
    </location>
</feature>
<dbReference type="GO" id="GO:0005975">
    <property type="term" value="P:carbohydrate metabolic process"/>
    <property type="evidence" value="ECO:0007669"/>
    <property type="project" value="InterPro"/>
</dbReference>
<sequence>MIMKKGILLILVGWLSVAQVFAQKEWKIVPGKITTEWAEKVNASSPHAEYPRPQLTRNNNWKNLNGLWRYTILPDAADAQIPESFDGDILVPFAIESALSGVGRAVGKDSVLWYYREIEIPSSLRKGKVLLHFGAVDWATQVYVNGTKVGTHEGGYDPFSFDISSALNKGTKQKIAVRVWDPTDEGPQPAGKQVNKPESIWYTPVTGIWQTVWVEAVPETYILSTRQTPDIDKSQLQLTVETSNLQMGDQIKVTALDGSVKVTEQLLTDGGTTLSIPNAKLWSPENPFLYDLKITVLRKGKVIDEVGSYFGMRKISMAKDQNGIQRMMLNNEFVFQYGPLDQGWWPDGLYTAPTDEALVFDILKTKEMGFNMIRKHIKVEPARWYYHCDKLGMLVWQDMPSGDRGDNNWSQHLRVKMPAGEKVDADHDLIAQTPDLKFDKERSAESERIFRKEWKAILDKFHNYPSIVVWVPFNEAWGQFKTKDIVEWTMKYDTSRLVNAASGGNFFVGLSPILDLHYYTGPAMPDPAVYGSKQILVLGEFGGLGLPVKDHVWLDKGNWGYKSYDDKEKLLVEYTKLIGRLPELIRAGLSAAVYTQTTDVEIETNGLMTYDRKVIKIPVDELKKIHSKLYNK</sequence>
<dbReference type="Gene3D" id="2.60.120.260">
    <property type="entry name" value="Galactose-binding domain-like"/>
    <property type="match status" value="1"/>
</dbReference>
<reference evidence="7 8" key="1">
    <citation type="submission" date="2018-06" db="EMBL/GenBank/DDBJ databases">
        <authorList>
            <consortium name="Pathogen Informatics"/>
            <person name="Doyle S."/>
        </authorList>
    </citation>
    <scope>NUCLEOTIDE SEQUENCE [LARGE SCALE GENOMIC DNA]</scope>
    <source>
        <strain evidence="7 8">NCTC11388</strain>
    </source>
</reference>
<dbReference type="InterPro" id="IPR017853">
    <property type="entry name" value="GH"/>
</dbReference>
<dbReference type="InterPro" id="IPR008979">
    <property type="entry name" value="Galactose-bd-like_sf"/>
</dbReference>
<dbReference type="InterPro" id="IPR013783">
    <property type="entry name" value="Ig-like_fold"/>
</dbReference>
<dbReference type="InterPro" id="IPR006103">
    <property type="entry name" value="Glyco_hydro_2_cat"/>
</dbReference>
<proteinExistence type="inferred from homology"/>
<dbReference type="InterPro" id="IPR036156">
    <property type="entry name" value="Beta-gal/glucu_dom_sf"/>
</dbReference>
<dbReference type="EC" id="3.2.1.23" evidence="7"/>
<dbReference type="SUPFAM" id="SSF49785">
    <property type="entry name" value="Galactose-binding domain-like"/>
    <property type="match status" value="1"/>
</dbReference>